<name>M1DL65_SOLTU</name>
<dbReference type="AlphaFoldDB" id="M1DL65"/>
<accession>M1DL65</accession>
<dbReference type="HOGENOM" id="CLU_1689823_0_0_1"/>
<proteinExistence type="predicted"/>
<protein>
    <submittedName>
        <fullName evidence="2">Integrase core domain containing protein</fullName>
    </submittedName>
</protein>
<dbReference type="Proteomes" id="UP000011115">
    <property type="component" value="Unassembled WGS sequence"/>
</dbReference>
<dbReference type="InParanoid" id="M1DL65"/>
<feature type="region of interest" description="Disordered" evidence="1">
    <location>
        <begin position="28"/>
        <end position="57"/>
    </location>
</feature>
<dbReference type="EnsemblPlants" id="PGSC0003DMT400090790">
    <property type="protein sequence ID" value="PGSC0003DMT400090790"/>
    <property type="gene ID" value="PGSC0003DMG400040361"/>
</dbReference>
<evidence type="ECO:0000313" key="2">
    <source>
        <dbReference type="EnsemblPlants" id="PGSC0003DMT400090790"/>
    </source>
</evidence>
<keyword evidence="3" id="KW-1185">Reference proteome</keyword>
<feature type="compositionally biased region" description="Polar residues" evidence="1">
    <location>
        <begin position="42"/>
        <end position="56"/>
    </location>
</feature>
<dbReference type="Gramene" id="PGSC0003DMT400090790">
    <property type="protein sequence ID" value="PGSC0003DMT400090790"/>
    <property type="gene ID" value="PGSC0003DMG400040361"/>
</dbReference>
<evidence type="ECO:0000256" key="1">
    <source>
        <dbReference type="SAM" id="MobiDB-lite"/>
    </source>
</evidence>
<sequence length="156" mass="17240">MAPKKAPVYDAKGKSKSVAPTLRLIDEDTDAEKDPAYVPPTIRTSPTAPRITQNQTRDAKMINEKGNMARLINEERKVLIGSLHTMPDIHRLFQKHKCEWMARKLGTKLDSLRADLDAILAPPMNVPESAPTAPVDDMVLDALHSEDTPQSESTCA</sequence>
<dbReference type="PaxDb" id="4113-PGSC0003DMT400090790"/>
<reference evidence="2" key="2">
    <citation type="submission" date="2015-06" db="UniProtKB">
        <authorList>
            <consortium name="EnsemblPlants"/>
        </authorList>
    </citation>
    <scope>IDENTIFICATION</scope>
    <source>
        <strain evidence="2">DM1-3 516 R44</strain>
    </source>
</reference>
<evidence type="ECO:0000313" key="3">
    <source>
        <dbReference type="Proteomes" id="UP000011115"/>
    </source>
</evidence>
<organism evidence="2 3">
    <name type="scientific">Solanum tuberosum</name>
    <name type="common">Potato</name>
    <dbReference type="NCBI Taxonomy" id="4113"/>
    <lineage>
        <taxon>Eukaryota</taxon>
        <taxon>Viridiplantae</taxon>
        <taxon>Streptophyta</taxon>
        <taxon>Embryophyta</taxon>
        <taxon>Tracheophyta</taxon>
        <taxon>Spermatophyta</taxon>
        <taxon>Magnoliopsida</taxon>
        <taxon>eudicotyledons</taxon>
        <taxon>Gunneridae</taxon>
        <taxon>Pentapetalae</taxon>
        <taxon>asterids</taxon>
        <taxon>lamiids</taxon>
        <taxon>Solanales</taxon>
        <taxon>Solanaceae</taxon>
        <taxon>Solanoideae</taxon>
        <taxon>Solaneae</taxon>
        <taxon>Solanum</taxon>
    </lineage>
</organism>
<reference evidence="3" key="1">
    <citation type="journal article" date="2011" name="Nature">
        <title>Genome sequence and analysis of the tuber crop potato.</title>
        <authorList>
            <consortium name="The Potato Genome Sequencing Consortium"/>
        </authorList>
    </citation>
    <scope>NUCLEOTIDE SEQUENCE [LARGE SCALE GENOMIC DNA]</scope>
    <source>
        <strain evidence="3">cv. DM1-3 516 R44</strain>
    </source>
</reference>